<feature type="coiled-coil region" evidence="1">
    <location>
        <begin position="347"/>
        <end position="396"/>
    </location>
</feature>
<reference evidence="3" key="1">
    <citation type="submission" date="2021-12" db="EMBL/GenBank/DDBJ databases">
        <authorList>
            <person name="King R."/>
        </authorList>
    </citation>
    <scope>NUCLEOTIDE SEQUENCE</scope>
</reference>
<keyword evidence="4" id="KW-1185">Reference proteome</keyword>
<evidence type="ECO:0000256" key="1">
    <source>
        <dbReference type="SAM" id="Coils"/>
    </source>
</evidence>
<keyword evidence="1" id="KW-0175">Coiled coil</keyword>
<dbReference type="Proteomes" id="UP001152759">
    <property type="component" value="Chromosome 9"/>
</dbReference>
<feature type="coiled-coil region" evidence="1">
    <location>
        <begin position="76"/>
        <end position="110"/>
    </location>
</feature>
<dbReference type="AlphaFoldDB" id="A0A9P0G382"/>
<sequence>MGFGYKPLALLFLAAFIQQAHFAPSVSDSNQDNVGISGGEATALNQIKEKTAHIETLKKMKEDMFKTILTIFTDKAAKLKEELKGQDLDSADVQEKIKAAAEEKNQADQEVGTKVKLIDGRIKCLESEISQLQGKPPMSWAKGCSNVESLKAQIETLKKMKEDMFKTASSMFMAKKAKLDKELEGQNLDFASMKEKIKPMVEEKNQAEKEMMQKVNLIDNEIKALEMQIGHLQGKPQMLPAKSFSNVEEMKAYIETLKKMKEDMFKTASSMFKAKKAQLDKELEGQNLDFASLQEKIRPMVEEKNQAEREINQKANLIDGEIKALETQISQRQGTSQNLQARGIPNVDEMKAEIETLKKMKDDMFKLALKIFTDKADQLKKELKGQSLDSANAQEK</sequence>
<keyword evidence="2" id="KW-0732">Signal</keyword>
<evidence type="ECO:0000313" key="3">
    <source>
        <dbReference type="EMBL" id="CAH0777895.1"/>
    </source>
</evidence>
<organism evidence="3 4">
    <name type="scientific">Bemisia tabaci</name>
    <name type="common">Sweetpotato whitefly</name>
    <name type="synonym">Aleurodes tabaci</name>
    <dbReference type="NCBI Taxonomy" id="7038"/>
    <lineage>
        <taxon>Eukaryota</taxon>
        <taxon>Metazoa</taxon>
        <taxon>Ecdysozoa</taxon>
        <taxon>Arthropoda</taxon>
        <taxon>Hexapoda</taxon>
        <taxon>Insecta</taxon>
        <taxon>Pterygota</taxon>
        <taxon>Neoptera</taxon>
        <taxon>Paraneoptera</taxon>
        <taxon>Hemiptera</taxon>
        <taxon>Sternorrhyncha</taxon>
        <taxon>Aleyrodoidea</taxon>
        <taxon>Aleyrodidae</taxon>
        <taxon>Aleyrodinae</taxon>
        <taxon>Bemisia</taxon>
    </lineage>
</organism>
<evidence type="ECO:0000256" key="2">
    <source>
        <dbReference type="SAM" id="SignalP"/>
    </source>
</evidence>
<name>A0A9P0G382_BEMTA</name>
<feature type="coiled-coil region" evidence="1">
    <location>
        <begin position="276"/>
        <end position="310"/>
    </location>
</feature>
<protein>
    <submittedName>
        <fullName evidence="3">Uncharacterized protein</fullName>
    </submittedName>
</protein>
<accession>A0A9P0G382</accession>
<dbReference type="EMBL" id="OU963870">
    <property type="protein sequence ID" value="CAH0777895.1"/>
    <property type="molecule type" value="Genomic_DNA"/>
</dbReference>
<feature type="signal peptide" evidence="2">
    <location>
        <begin position="1"/>
        <end position="22"/>
    </location>
</feature>
<proteinExistence type="predicted"/>
<feature type="chain" id="PRO_5040463101" evidence="2">
    <location>
        <begin position="23"/>
        <end position="396"/>
    </location>
</feature>
<gene>
    <name evidence="3" type="ORF">BEMITA_LOCUS13790</name>
</gene>
<evidence type="ECO:0000313" key="4">
    <source>
        <dbReference type="Proteomes" id="UP001152759"/>
    </source>
</evidence>